<gene>
    <name evidence="7" type="primary">xerD_4</name>
    <name evidence="7" type="ORF">WY13_02608</name>
</gene>
<evidence type="ECO:0000256" key="3">
    <source>
        <dbReference type="ARBA" id="ARBA00023172"/>
    </source>
</evidence>
<evidence type="ECO:0000256" key="2">
    <source>
        <dbReference type="ARBA" id="ARBA00023125"/>
    </source>
</evidence>
<sequence length="306" mass="36099">MLLKDVLKEYIFDCEIRKMSNRTIKSYRNNNQRFFNYIEGQYQIVELEEVTHLHIKSYFKFLIDKGLTEVYVNSILKCLRAFFVYCVKEEYINKSPCLKVSWQREPKTLINTFTDTEVVNMINAYNFSNYLNARNKTILAFLVDTGARNYETCSIKIKDIDETYITIHGKGNKDRHVGVSPQLKKFMIKYERIKGFYFKDKIVRHDNYFLSYSGNPLTVEALERVVRLAGERAGVREEIRCSPHTFRHYFAQTQLKNGLDVYSLSRVLGHENIMITKRYLQSLDDKDIVEMSIKTSPLMNFKGGRK</sequence>
<dbReference type="Gene3D" id="1.10.443.10">
    <property type="entry name" value="Intergrase catalytic core"/>
    <property type="match status" value="1"/>
</dbReference>
<evidence type="ECO:0000313" key="8">
    <source>
        <dbReference type="Proteomes" id="UP000077407"/>
    </source>
</evidence>
<dbReference type="InterPro" id="IPR010998">
    <property type="entry name" value="Integrase_recombinase_N"/>
</dbReference>
<dbReference type="Pfam" id="PF13102">
    <property type="entry name" value="Phage_int_SAM_5"/>
    <property type="match status" value="1"/>
</dbReference>
<dbReference type="GO" id="GO:0015074">
    <property type="term" value="P:DNA integration"/>
    <property type="evidence" value="ECO:0007669"/>
    <property type="project" value="InterPro"/>
</dbReference>
<evidence type="ECO:0000259" key="6">
    <source>
        <dbReference type="PROSITE" id="PS51900"/>
    </source>
</evidence>
<dbReference type="PROSITE" id="PS51900">
    <property type="entry name" value="CB"/>
    <property type="match status" value="1"/>
</dbReference>
<comment type="similarity">
    <text evidence="1">Belongs to the 'phage' integrase family.</text>
</comment>
<dbReference type="CDD" id="cd00397">
    <property type="entry name" value="DNA_BRE_C"/>
    <property type="match status" value="1"/>
</dbReference>
<dbReference type="Pfam" id="PF00589">
    <property type="entry name" value="Phage_integrase"/>
    <property type="match status" value="1"/>
</dbReference>
<evidence type="ECO:0000313" key="7">
    <source>
        <dbReference type="EMBL" id="OAA84709.1"/>
    </source>
</evidence>
<protein>
    <submittedName>
        <fullName evidence="7">Tyrosine recombinase XerD</fullName>
    </submittedName>
</protein>
<dbReference type="SUPFAM" id="SSF56349">
    <property type="entry name" value="DNA breaking-rejoining enzymes"/>
    <property type="match status" value="1"/>
</dbReference>
<keyword evidence="3" id="KW-0233">DNA recombination</keyword>
<evidence type="ECO:0000256" key="4">
    <source>
        <dbReference type="PROSITE-ProRule" id="PRU01248"/>
    </source>
</evidence>
<keyword evidence="2 4" id="KW-0238">DNA-binding</keyword>
<dbReference type="InterPro" id="IPR011010">
    <property type="entry name" value="DNA_brk_join_enz"/>
</dbReference>
<dbReference type="InterPro" id="IPR044068">
    <property type="entry name" value="CB"/>
</dbReference>
<dbReference type="Proteomes" id="UP000077407">
    <property type="component" value="Unassembled WGS sequence"/>
</dbReference>
<dbReference type="PANTHER" id="PTHR30349">
    <property type="entry name" value="PHAGE INTEGRASE-RELATED"/>
    <property type="match status" value="1"/>
</dbReference>
<evidence type="ECO:0000259" key="5">
    <source>
        <dbReference type="PROSITE" id="PS51898"/>
    </source>
</evidence>
<dbReference type="PANTHER" id="PTHR30349:SF41">
    <property type="entry name" value="INTEGRASE_RECOMBINASE PROTEIN MJ0367-RELATED"/>
    <property type="match status" value="1"/>
</dbReference>
<accession>A0A168MHS5</accession>
<dbReference type="PROSITE" id="PS51898">
    <property type="entry name" value="TYR_RECOMBINASE"/>
    <property type="match status" value="1"/>
</dbReference>
<dbReference type="AlphaFoldDB" id="A0A168MHS5"/>
<dbReference type="Gene3D" id="1.10.150.130">
    <property type="match status" value="1"/>
</dbReference>
<comment type="caution">
    <text evidence="7">The sequence shown here is derived from an EMBL/GenBank/DDBJ whole genome shotgun (WGS) entry which is preliminary data.</text>
</comment>
<dbReference type="PATRIC" id="fig|1538.10.peg.2503"/>
<organism evidence="7 8">
    <name type="scientific">Clostridium ljungdahlii</name>
    <dbReference type="NCBI Taxonomy" id="1538"/>
    <lineage>
        <taxon>Bacteria</taxon>
        <taxon>Bacillati</taxon>
        <taxon>Bacillota</taxon>
        <taxon>Clostridia</taxon>
        <taxon>Eubacteriales</taxon>
        <taxon>Clostridiaceae</taxon>
        <taxon>Clostridium</taxon>
    </lineage>
</organism>
<dbReference type="GO" id="GO:0006310">
    <property type="term" value="P:DNA recombination"/>
    <property type="evidence" value="ECO:0007669"/>
    <property type="project" value="UniProtKB-KW"/>
</dbReference>
<dbReference type="InterPro" id="IPR025269">
    <property type="entry name" value="SAM-like_dom"/>
</dbReference>
<reference evidence="7 8" key="1">
    <citation type="journal article" date="2015" name="Biotechnol. Bioeng.">
        <title>Genome sequence and phenotypic characterization of Caulobacter segnis.</title>
        <authorList>
            <person name="Patel S."/>
            <person name="Fletcher B."/>
            <person name="Scott D.C."/>
            <person name="Ely B."/>
        </authorList>
    </citation>
    <scope>NUCLEOTIDE SEQUENCE [LARGE SCALE GENOMIC DNA]</scope>
    <source>
        <strain evidence="7 8">ERI-2</strain>
    </source>
</reference>
<feature type="domain" description="Core-binding (CB)" evidence="6">
    <location>
        <begin position="1"/>
        <end position="87"/>
    </location>
</feature>
<dbReference type="GO" id="GO:0003677">
    <property type="term" value="F:DNA binding"/>
    <property type="evidence" value="ECO:0007669"/>
    <property type="project" value="UniProtKB-UniRule"/>
</dbReference>
<name>A0A168MHS5_9CLOT</name>
<evidence type="ECO:0000256" key="1">
    <source>
        <dbReference type="ARBA" id="ARBA00008857"/>
    </source>
</evidence>
<dbReference type="InterPro" id="IPR002104">
    <property type="entry name" value="Integrase_catalytic"/>
</dbReference>
<dbReference type="EMBL" id="LITT01000035">
    <property type="protein sequence ID" value="OAA84709.1"/>
    <property type="molecule type" value="Genomic_DNA"/>
</dbReference>
<dbReference type="InterPro" id="IPR013762">
    <property type="entry name" value="Integrase-like_cat_sf"/>
</dbReference>
<feature type="domain" description="Tyr recombinase" evidence="5">
    <location>
        <begin position="108"/>
        <end position="293"/>
    </location>
</feature>
<dbReference type="InterPro" id="IPR050090">
    <property type="entry name" value="Tyrosine_recombinase_XerCD"/>
</dbReference>
<dbReference type="RefSeq" id="WP_063556003.1">
    <property type="nucleotide sequence ID" value="NZ_LITT01000035.1"/>
</dbReference>
<dbReference type="OrthoDB" id="9801717at2"/>
<proteinExistence type="inferred from homology"/>